<dbReference type="AlphaFoldDB" id="A0A183Q756"/>
<reference evidence="1 2" key="1">
    <citation type="submission" date="2018-11" db="EMBL/GenBank/DDBJ databases">
        <authorList>
            <consortium name="Pathogen Informatics"/>
        </authorList>
    </citation>
    <scope>NUCLEOTIDE SEQUENCE [LARGE SCALE GENOMIC DNA]</scope>
    <source>
        <strain>Denwood</strain>
        <strain evidence="2">Zambia</strain>
    </source>
</reference>
<keyword evidence="2" id="KW-1185">Reference proteome</keyword>
<protein>
    <submittedName>
        <fullName evidence="1">Uncharacterized protein</fullName>
    </submittedName>
</protein>
<dbReference type="Proteomes" id="UP000269396">
    <property type="component" value="Unassembled WGS sequence"/>
</dbReference>
<dbReference type="EMBL" id="UZAL01051468">
    <property type="protein sequence ID" value="VDP87312.1"/>
    <property type="molecule type" value="Genomic_DNA"/>
</dbReference>
<dbReference type="Gene3D" id="2.70.170.10">
    <property type="entry name" value="Neurotransmitter-gated ion-channel ligand-binding domain"/>
    <property type="match status" value="1"/>
</dbReference>
<sequence length="52" mass="6008">MKLGTWTYQGNTVDLKLQCDNETEDVDQPCHYMNDVDLSAYLAHSEWALESK</sequence>
<accession>A0A183Q756</accession>
<dbReference type="STRING" id="31246.A0A183Q756"/>
<evidence type="ECO:0000313" key="1">
    <source>
        <dbReference type="EMBL" id="VDP87312.1"/>
    </source>
</evidence>
<dbReference type="GO" id="GO:0005230">
    <property type="term" value="F:extracellular ligand-gated monoatomic ion channel activity"/>
    <property type="evidence" value="ECO:0007669"/>
    <property type="project" value="InterPro"/>
</dbReference>
<proteinExistence type="predicted"/>
<organism evidence="1 2">
    <name type="scientific">Schistosoma mattheei</name>
    <dbReference type="NCBI Taxonomy" id="31246"/>
    <lineage>
        <taxon>Eukaryota</taxon>
        <taxon>Metazoa</taxon>
        <taxon>Spiralia</taxon>
        <taxon>Lophotrochozoa</taxon>
        <taxon>Platyhelminthes</taxon>
        <taxon>Trematoda</taxon>
        <taxon>Digenea</taxon>
        <taxon>Strigeidida</taxon>
        <taxon>Schistosomatoidea</taxon>
        <taxon>Schistosomatidae</taxon>
        <taxon>Schistosoma</taxon>
    </lineage>
</organism>
<gene>
    <name evidence="1" type="ORF">SMTD_LOCUS22440</name>
</gene>
<evidence type="ECO:0000313" key="2">
    <source>
        <dbReference type="Proteomes" id="UP000269396"/>
    </source>
</evidence>
<name>A0A183Q756_9TREM</name>
<dbReference type="GO" id="GO:0016020">
    <property type="term" value="C:membrane"/>
    <property type="evidence" value="ECO:0007669"/>
    <property type="project" value="InterPro"/>
</dbReference>
<dbReference type="InterPro" id="IPR036734">
    <property type="entry name" value="Neur_chan_lig-bd_sf"/>
</dbReference>